<proteinExistence type="predicted"/>
<protein>
    <submittedName>
        <fullName evidence="1">Uncharacterized protein</fullName>
    </submittedName>
</protein>
<organism evidence="1 2">
    <name type="scientific">Hypoxylon rubiginosum</name>
    <dbReference type="NCBI Taxonomy" id="110542"/>
    <lineage>
        <taxon>Eukaryota</taxon>
        <taxon>Fungi</taxon>
        <taxon>Dikarya</taxon>
        <taxon>Ascomycota</taxon>
        <taxon>Pezizomycotina</taxon>
        <taxon>Sordariomycetes</taxon>
        <taxon>Xylariomycetidae</taxon>
        <taxon>Xylariales</taxon>
        <taxon>Hypoxylaceae</taxon>
        <taxon>Hypoxylon</taxon>
    </lineage>
</organism>
<comment type="caution">
    <text evidence="1">The sequence shown here is derived from an EMBL/GenBank/DDBJ whole genome shotgun (WGS) entry which is preliminary data.</text>
</comment>
<evidence type="ECO:0000313" key="1">
    <source>
        <dbReference type="EMBL" id="KAI6080783.1"/>
    </source>
</evidence>
<sequence>MKFQKFISEADLNQGLDKWLPRTNDPMATMRVLRDSVFQRISELLTLYGKGEWSLRPRTFAVLKLLGCAPLLDHFIGEGLTDSALPYTDSNLPGFVRGATMRAAFIKFQRMVLCKEESAPDLEKGGKHLHLASSGDDYFKSIQNLGNGRYGSVDYVLSRNTLFPYARKLIRRGHSALDDERQLQQFEREIQALKRKRLYHPHIVKLKGSYTDPKYLGIIMTPVAEANLGEYLDKIKPDDNIQRRSPRSFFGCLSTALAYLHQQNVRHNDIKPHNILISDSQVYLSDFGTSCAWGTDDNSTTQGKHFGYTPRYCGPETLENGARNTASDIWSLGCVFLEIATVLHQFSVKNMYDFFEENGSMRSDAIRANPVARKFWIEKLERSRTGEDTHLLRLISEMLVEHQEDRPTAYQIRGRLIDYSGPHSYICPYCASPDALSQIQSAKSLEEAKAHQQDTIDSDEVAFPRPETTLPVTAEALQLPERPPAEQVAFKVDKKPVESKAAAEQCSPPIRATDTKKVPRALEDSEEVVPSRRRVRFSGLPIKIRPKTSDIEDVVEVEDEFISPEPIKPPPFRKEDSLPLPAATLAPSYILAGTNHFSHDEIDDTNLFGAVECNLFVYGRLMFPSILHAIAAASTKGVYSSDLKRRLFPTSTDWAKADRSIKHAAEAMTPAKLKGYDRWWPRGLNRAAAIQKSWLSNKILDQNVAKGRDPVQLETPGKVKGFLVRGIRSEALRYLDLLLCHNRRSIRKMKPPSNDDDDDDYGEANVGKDQHNFFQRKSVDVDVELVTGKTKVVQAETYVWADGPYGLDGTWSEDQFLRSPLMQSLIKEDSSWMEQERALATTMGMSFALVGDYLCSPITAGNIQDLTVLLKSGFDPNAACRYYGFPLQAAVSVGREDMVRLLIEYGADVNAWGGQYGTPLIAAAYGSRKAIMKLLLHYDADVFARNGIHVDALYQAVAHADYAVTDMLLEHGAWLCHDWTEITDLAAELKDSEIQALLNRYDVRKLHAQYQLTNKSEDESGEDKAKQPSVRRRSLSSDRDSHHSLHPPADSSWETMSKSKVLLAVMRKAATASRMSGNWKGRRGVTVVVAALNAGAPLSLIAALRNSIYPVKALIRILQEQDGGQDTRQQRRGGS</sequence>
<gene>
    <name evidence="1" type="ORF">F4821DRAFT_273609</name>
</gene>
<evidence type="ECO:0000313" key="2">
    <source>
        <dbReference type="Proteomes" id="UP001497680"/>
    </source>
</evidence>
<name>A0ACC0CKB2_9PEZI</name>
<dbReference type="EMBL" id="MU394423">
    <property type="protein sequence ID" value="KAI6080783.1"/>
    <property type="molecule type" value="Genomic_DNA"/>
</dbReference>
<reference evidence="1 2" key="1">
    <citation type="journal article" date="2022" name="New Phytol.">
        <title>Ecological generalism drives hyperdiversity of secondary metabolite gene clusters in xylarialean endophytes.</title>
        <authorList>
            <person name="Franco M.E.E."/>
            <person name="Wisecaver J.H."/>
            <person name="Arnold A.E."/>
            <person name="Ju Y.M."/>
            <person name="Slot J.C."/>
            <person name="Ahrendt S."/>
            <person name="Moore L.P."/>
            <person name="Eastman K.E."/>
            <person name="Scott K."/>
            <person name="Konkel Z."/>
            <person name="Mondo S.J."/>
            <person name="Kuo A."/>
            <person name="Hayes R.D."/>
            <person name="Haridas S."/>
            <person name="Andreopoulos B."/>
            <person name="Riley R."/>
            <person name="LaButti K."/>
            <person name="Pangilinan J."/>
            <person name="Lipzen A."/>
            <person name="Amirebrahimi M."/>
            <person name="Yan J."/>
            <person name="Adam C."/>
            <person name="Keymanesh K."/>
            <person name="Ng V."/>
            <person name="Louie K."/>
            <person name="Northen T."/>
            <person name="Drula E."/>
            <person name="Henrissat B."/>
            <person name="Hsieh H.M."/>
            <person name="Youens-Clark K."/>
            <person name="Lutzoni F."/>
            <person name="Miadlikowska J."/>
            <person name="Eastwood D.C."/>
            <person name="Hamelin R.C."/>
            <person name="Grigoriev I.V."/>
            <person name="U'Ren J.M."/>
        </authorList>
    </citation>
    <scope>NUCLEOTIDE SEQUENCE [LARGE SCALE GENOMIC DNA]</scope>
    <source>
        <strain evidence="1 2">ER1909</strain>
    </source>
</reference>
<keyword evidence="2" id="KW-1185">Reference proteome</keyword>
<accession>A0ACC0CKB2</accession>
<dbReference type="Proteomes" id="UP001497680">
    <property type="component" value="Unassembled WGS sequence"/>
</dbReference>